<evidence type="ECO:0000256" key="4">
    <source>
        <dbReference type="ARBA" id="ARBA00023004"/>
    </source>
</evidence>
<dbReference type="Proteomes" id="UP001151088">
    <property type="component" value="Unassembled WGS sequence"/>
</dbReference>
<keyword evidence="2" id="KW-0479">Metal-binding</keyword>
<evidence type="ECO:0000313" key="8">
    <source>
        <dbReference type="Proteomes" id="UP001151088"/>
    </source>
</evidence>
<comment type="caution">
    <text evidence="7">The sequence shown here is derived from an EMBL/GenBank/DDBJ whole genome shotgun (WGS) entry which is preliminary data.</text>
</comment>
<keyword evidence="8" id="KW-1185">Reference proteome</keyword>
<dbReference type="PANTHER" id="PTHR43756">
    <property type="entry name" value="CHOLINE MONOOXYGENASE, CHLOROPLASTIC"/>
    <property type="match status" value="1"/>
</dbReference>
<keyword evidence="5" id="KW-0411">Iron-sulfur</keyword>
<sequence length="363" mass="39884">MTHRRDLGYRDEGHDLADPAFYADALGHEPRVLPPAAFRSLRFSQLEDEAVWTRDWICVGTHEAIAGRGDLLPFTVGTHGIHVQRTDDGIVARFNKAQHGGCRAVPLQCQTGAKTKCSFTSCGYSRDRGAIPASELGDGTPQMHQYLGLRPERLLTAHVQSWGPLIFVNLDVAPAWPAEELASLGRLGGFFGNHKPAWSDEVWLEYAANWKLMGQALASGTPAHSRADIWMLADTALSDGTPARASWLFPNLVLLATERSTAIVNLQPTAMGQTLCRLSTYGSDPRGDRLLWREEIRFRAERGEAEHEARALWGTQHHPQTIGAALPSQPDASGAWMQGALAARVARMPRGDFAQPLYQNPRG</sequence>
<dbReference type="GO" id="GO:0046872">
    <property type="term" value="F:metal ion binding"/>
    <property type="evidence" value="ECO:0007669"/>
    <property type="project" value="UniProtKB-KW"/>
</dbReference>
<evidence type="ECO:0000256" key="5">
    <source>
        <dbReference type="ARBA" id="ARBA00023014"/>
    </source>
</evidence>
<reference evidence="7" key="1">
    <citation type="submission" date="2022-08" db="EMBL/GenBank/DDBJ databases">
        <authorList>
            <person name="Li F."/>
        </authorList>
    </citation>
    <scope>NUCLEOTIDE SEQUENCE</scope>
    <source>
        <strain evidence="7">MQZ15Z-1</strain>
    </source>
</reference>
<proteinExistence type="predicted"/>
<evidence type="ECO:0000256" key="3">
    <source>
        <dbReference type="ARBA" id="ARBA00023002"/>
    </source>
</evidence>
<dbReference type="InterPro" id="IPR036922">
    <property type="entry name" value="Rieske_2Fe-2S_sf"/>
</dbReference>
<dbReference type="GO" id="GO:0016491">
    <property type="term" value="F:oxidoreductase activity"/>
    <property type="evidence" value="ECO:0007669"/>
    <property type="project" value="UniProtKB-KW"/>
</dbReference>
<dbReference type="PANTHER" id="PTHR43756:SF5">
    <property type="entry name" value="CHOLINE MONOOXYGENASE, CHLOROPLASTIC"/>
    <property type="match status" value="1"/>
</dbReference>
<dbReference type="PROSITE" id="PS51296">
    <property type="entry name" value="RIESKE"/>
    <property type="match status" value="1"/>
</dbReference>
<keyword evidence="3" id="KW-0560">Oxidoreductase</keyword>
<dbReference type="InterPro" id="IPR017941">
    <property type="entry name" value="Rieske_2Fe-2S"/>
</dbReference>
<protein>
    <submittedName>
        <fullName evidence="7">Ring-hydroxylating oxygenase subunit alpha</fullName>
    </submittedName>
</protein>
<name>A0A9X2PJQ6_9HYPH</name>
<dbReference type="GO" id="GO:0051537">
    <property type="term" value="F:2 iron, 2 sulfur cluster binding"/>
    <property type="evidence" value="ECO:0007669"/>
    <property type="project" value="UniProtKB-KW"/>
</dbReference>
<dbReference type="AlphaFoldDB" id="A0A9X2PJQ6"/>
<evidence type="ECO:0000313" key="7">
    <source>
        <dbReference type="EMBL" id="MCS0496472.1"/>
    </source>
</evidence>
<feature type="domain" description="Rieske" evidence="6">
    <location>
        <begin position="56"/>
        <end position="168"/>
    </location>
</feature>
<dbReference type="SUPFAM" id="SSF50022">
    <property type="entry name" value="ISP domain"/>
    <property type="match status" value="1"/>
</dbReference>
<gene>
    <name evidence="7" type="ORF">NVS89_15325</name>
</gene>
<dbReference type="Gene3D" id="2.102.10.10">
    <property type="entry name" value="Rieske [2Fe-2S] iron-sulphur domain"/>
    <property type="match status" value="1"/>
</dbReference>
<evidence type="ECO:0000259" key="6">
    <source>
        <dbReference type="PROSITE" id="PS51296"/>
    </source>
</evidence>
<evidence type="ECO:0000256" key="2">
    <source>
        <dbReference type="ARBA" id="ARBA00022723"/>
    </source>
</evidence>
<accession>A0A9X2PJQ6</accession>
<dbReference type="EMBL" id="JANTHZ010000007">
    <property type="protein sequence ID" value="MCS0496472.1"/>
    <property type="molecule type" value="Genomic_DNA"/>
</dbReference>
<keyword evidence="4" id="KW-0408">Iron</keyword>
<organism evidence="7 8">
    <name type="scientific">Ancylobacter mangrovi</name>
    <dbReference type="NCBI Taxonomy" id="2972472"/>
    <lineage>
        <taxon>Bacteria</taxon>
        <taxon>Pseudomonadati</taxon>
        <taxon>Pseudomonadota</taxon>
        <taxon>Alphaproteobacteria</taxon>
        <taxon>Hyphomicrobiales</taxon>
        <taxon>Xanthobacteraceae</taxon>
        <taxon>Ancylobacter</taxon>
    </lineage>
</organism>
<keyword evidence="1" id="KW-0001">2Fe-2S</keyword>
<dbReference type="InterPro" id="IPR001663">
    <property type="entry name" value="Rng_hydr_dOase-A"/>
</dbReference>
<evidence type="ECO:0000256" key="1">
    <source>
        <dbReference type="ARBA" id="ARBA00022714"/>
    </source>
</evidence>
<dbReference type="RefSeq" id="WP_258733638.1">
    <property type="nucleotide sequence ID" value="NZ_JANTHZ010000007.1"/>
</dbReference>